<dbReference type="Gene3D" id="3.30.530.20">
    <property type="match status" value="1"/>
</dbReference>
<dbReference type="InterPro" id="IPR013538">
    <property type="entry name" value="ASHA1/2-like_C"/>
</dbReference>
<dbReference type="CDD" id="cd08899">
    <property type="entry name" value="SRPBCC_CalC_Aha1-like_6"/>
    <property type="match status" value="1"/>
</dbReference>
<evidence type="ECO:0000313" key="3">
    <source>
        <dbReference type="EMBL" id="OHT92591.1"/>
    </source>
</evidence>
<accession>A0A1S1JWN8</accession>
<organism evidence="3 4">
    <name type="scientific">Mycobacterium syngnathidarum</name>
    <dbReference type="NCBI Taxonomy" id="1908205"/>
    <lineage>
        <taxon>Bacteria</taxon>
        <taxon>Bacillati</taxon>
        <taxon>Actinomycetota</taxon>
        <taxon>Actinomycetes</taxon>
        <taxon>Mycobacteriales</taxon>
        <taxon>Mycobacteriaceae</taxon>
        <taxon>Mycobacterium</taxon>
    </lineage>
</organism>
<reference evidence="3 4" key="1">
    <citation type="submission" date="2016-10" db="EMBL/GenBank/DDBJ databases">
        <title>Evaluation of Human, Animal and Environmental Mycobacterium chelonae Isolates by Core Genome Phylogenomic Analysis, Targeted Gene Comparison, and Anti-microbial Susceptibility Patterns: A Tale of Mistaken Identities.</title>
        <authorList>
            <person name="Fogelson S.B."/>
            <person name="Camus A.C."/>
            <person name="Lorenz W."/>
            <person name="Vasireddy R."/>
            <person name="Vasireddy S."/>
            <person name="Smith T."/>
            <person name="Brown-Elliott B.A."/>
            <person name="Wallace R.J.Jr."/>
            <person name="Hasan N.A."/>
            <person name="Reischl U."/>
            <person name="Sanchez S."/>
        </authorList>
    </citation>
    <scope>NUCLEOTIDE SEQUENCE [LARGE SCALE GENOMIC DNA]</scope>
    <source>
        <strain evidence="3 4">24999</strain>
    </source>
</reference>
<keyword evidence="4" id="KW-1185">Reference proteome</keyword>
<evidence type="ECO:0000256" key="1">
    <source>
        <dbReference type="ARBA" id="ARBA00006817"/>
    </source>
</evidence>
<feature type="domain" description="Activator of Hsp90 ATPase homologue 1/2-like C-terminal" evidence="2">
    <location>
        <begin position="25"/>
        <end position="146"/>
    </location>
</feature>
<sequence length="182" mass="20403">MTSREGKLTVEGDRAALNFERRLPYPVEAVWAAITDPAQRNQWMGETTIEAGEGGTIEMIPHSPPIPAQQKTMTGRIRVWDPPRVFEHEWNQPILSAPEPGVVRYELIPDGDGTLLRFSHRGLTISDGQGFHPGTHAYLDRLEAFLAGAPLPDWARRYQDVAQSLGTQWTPRKGNEDAPQRN</sequence>
<dbReference type="AlphaFoldDB" id="A0A1Q9WAV0"/>
<dbReference type="InterPro" id="IPR023393">
    <property type="entry name" value="START-like_dom_sf"/>
</dbReference>
<dbReference type="Proteomes" id="UP000179636">
    <property type="component" value="Unassembled WGS sequence"/>
</dbReference>
<dbReference type="EMBL" id="MLHV01000027">
    <property type="protein sequence ID" value="OHT92591.1"/>
    <property type="molecule type" value="Genomic_DNA"/>
</dbReference>
<comment type="similarity">
    <text evidence="1">Belongs to the AHA1 family.</text>
</comment>
<evidence type="ECO:0000313" key="4">
    <source>
        <dbReference type="Proteomes" id="UP000179636"/>
    </source>
</evidence>
<gene>
    <name evidence="3" type="ORF">BKG61_23285</name>
</gene>
<evidence type="ECO:0000259" key="2">
    <source>
        <dbReference type="Pfam" id="PF08327"/>
    </source>
</evidence>
<name>A0A1Q9WAV0_9MYCO</name>
<protein>
    <submittedName>
        <fullName evidence="3">ATPase</fullName>
    </submittedName>
</protein>
<dbReference type="SUPFAM" id="SSF55961">
    <property type="entry name" value="Bet v1-like"/>
    <property type="match status" value="1"/>
</dbReference>
<dbReference type="STRING" id="1908205.BKG60_13840"/>
<dbReference type="RefSeq" id="WP_070188709.1">
    <property type="nucleotide sequence ID" value="NZ_MLCL01000052.1"/>
</dbReference>
<comment type="caution">
    <text evidence="3">The sequence shown here is derived from an EMBL/GenBank/DDBJ whole genome shotgun (WGS) entry which is preliminary data.</text>
</comment>
<dbReference type="OrthoDB" id="9803476at2"/>
<proteinExistence type="inferred from homology"/>
<accession>A0A1Q9WAV0</accession>
<dbReference type="Pfam" id="PF08327">
    <property type="entry name" value="AHSA1"/>
    <property type="match status" value="1"/>
</dbReference>